<evidence type="ECO:0000259" key="2">
    <source>
        <dbReference type="Pfam" id="PF10671"/>
    </source>
</evidence>
<dbReference type="KEGG" id="salk:FBQ74_05040"/>
<keyword evidence="1" id="KW-1133">Transmembrane helix</keyword>
<keyword evidence="1" id="KW-0812">Transmembrane</keyword>
<feature type="domain" description="Toxin co-regulated pilus biosynthesis protein Q C-terminal" evidence="2">
    <location>
        <begin position="109"/>
        <end position="184"/>
    </location>
</feature>
<protein>
    <recommendedName>
        <fullName evidence="2">Toxin co-regulated pilus biosynthesis protein Q C-terminal domain-containing protein</fullName>
    </recommendedName>
</protein>
<proteinExistence type="predicted"/>
<dbReference type="Proteomes" id="UP000304912">
    <property type="component" value="Chromosome"/>
</dbReference>
<feature type="transmembrane region" description="Helical" evidence="1">
    <location>
        <begin position="12"/>
        <end position="32"/>
    </location>
</feature>
<dbReference type="EMBL" id="CP039852">
    <property type="protein sequence ID" value="QCZ92889.1"/>
    <property type="molecule type" value="Genomic_DNA"/>
</dbReference>
<sequence>MTKKNYSGKRFWISQIVIALVLILIAAAVIYWQQSAGDGEEKRSVSKGLSDFYSQFRMGPDQSEELTEEDFVIDINRDDGALETRLQTMSSELRPVKKSWVGEHKHRSFKAGRTLREAISAYAEKEGMQVIWDLEQDFVIKHHFQMDDTLVGSLDKIAAAIDSNFSGDVETFVCPGQRTLVVTAKPSEYLDDNCRKR</sequence>
<dbReference type="AlphaFoldDB" id="A0A5B7YE35"/>
<dbReference type="InterPro" id="IPR018927">
    <property type="entry name" value="Pilus_synth_Q_C"/>
</dbReference>
<keyword evidence="1" id="KW-0472">Membrane</keyword>
<evidence type="ECO:0000313" key="3">
    <source>
        <dbReference type="EMBL" id="QCZ92889.1"/>
    </source>
</evidence>
<reference evidence="3 4" key="1">
    <citation type="submission" date="2019-04" db="EMBL/GenBank/DDBJ databases">
        <title>Salinimonas iocasae sp. nov., a halophilic bacterium isolated from the outer tube casing of tubeworms in Okinawa Trough.</title>
        <authorList>
            <person name="Zhang H."/>
            <person name="Wang H."/>
            <person name="Li C."/>
        </authorList>
    </citation>
    <scope>NUCLEOTIDE SEQUENCE [LARGE SCALE GENOMIC DNA]</scope>
    <source>
        <strain evidence="3 4">KX18D6</strain>
    </source>
</reference>
<accession>A0A5B7YE35</accession>
<gene>
    <name evidence="3" type="ORF">FBQ74_05040</name>
</gene>
<dbReference type="OrthoDB" id="6224370at2"/>
<name>A0A5B7YE35_9ALTE</name>
<keyword evidence="4" id="KW-1185">Reference proteome</keyword>
<organism evidence="3 4">
    <name type="scientific">Salinimonas iocasae</name>
    <dbReference type="NCBI Taxonomy" id="2572577"/>
    <lineage>
        <taxon>Bacteria</taxon>
        <taxon>Pseudomonadati</taxon>
        <taxon>Pseudomonadota</taxon>
        <taxon>Gammaproteobacteria</taxon>
        <taxon>Alteromonadales</taxon>
        <taxon>Alteromonadaceae</taxon>
        <taxon>Alteromonas/Salinimonas group</taxon>
        <taxon>Salinimonas</taxon>
    </lineage>
</organism>
<evidence type="ECO:0000256" key="1">
    <source>
        <dbReference type="SAM" id="Phobius"/>
    </source>
</evidence>
<evidence type="ECO:0000313" key="4">
    <source>
        <dbReference type="Proteomes" id="UP000304912"/>
    </source>
</evidence>
<dbReference type="RefSeq" id="WP_139755638.1">
    <property type="nucleotide sequence ID" value="NZ_CP039852.1"/>
</dbReference>
<dbReference type="Pfam" id="PF10671">
    <property type="entry name" value="TcpQ"/>
    <property type="match status" value="1"/>
</dbReference>